<keyword evidence="15" id="KW-1185">Reference proteome</keyword>
<dbReference type="InterPro" id="IPR008271">
    <property type="entry name" value="Ser/Thr_kinase_AS"/>
</dbReference>
<comment type="catalytic activity">
    <reaction evidence="10">
        <text>L-threonyl-[protein] + ATP = O-phospho-L-threonyl-[protein] + ADP + H(+)</text>
        <dbReference type="Rhea" id="RHEA:46608"/>
        <dbReference type="Rhea" id="RHEA-COMP:11060"/>
        <dbReference type="Rhea" id="RHEA-COMP:11605"/>
        <dbReference type="ChEBI" id="CHEBI:15378"/>
        <dbReference type="ChEBI" id="CHEBI:30013"/>
        <dbReference type="ChEBI" id="CHEBI:30616"/>
        <dbReference type="ChEBI" id="CHEBI:61977"/>
        <dbReference type="ChEBI" id="CHEBI:456216"/>
        <dbReference type="EC" id="2.7.11.1"/>
    </reaction>
</comment>
<evidence type="ECO:0000256" key="9">
    <source>
        <dbReference type="ARBA" id="ARBA00023180"/>
    </source>
</evidence>
<evidence type="ECO:0000256" key="6">
    <source>
        <dbReference type="ARBA" id="ARBA00022777"/>
    </source>
</evidence>
<dbReference type="FunFam" id="1.10.510.10:FF:000060">
    <property type="entry name" value="G-type lectin S-receptor-like serine/threonine-protein kinase"/>
    <property type="match status" value="1"/>
</dbReference>
<evidence type="ECO:0000256" key="7">
    <source>
        <dbReference type="ARBA" id="ARBA00022840"/>
    </source>
</evidence>
<keyword evidence="6 14" id="KW-0418">Kinase</keyword>
<dbReference type="Proteomes" id="UP000237105">
    <property type="component" value="Unassembled WGS sequence"/>
</dbReference>
<dbReference type="AlphaFoldDB" id="A0A2P5BW78"/>
<dbReference type="EC" id="2.7.11.1" evidence="1"/>
<keyword evidence="2 14" id="KW-0723">Serine/threonine-protein kinase</keyword>
<comment type="catalytic activity">
    <reaction evidence="11">
        <text>L-seryl-[protein] + ATP = O-phospho-L-seryl-[protein] + ADP + H(+)</text>
        <dbReference type="Rhea" id="RHEA:17989"/>
        <dbReference type="Rhea" id="RHEA-COMP:9863"/>
        <dbReference type="Rhea" id="RHEA-COMP:11604"/>
        <dbReference type="ChEBI" id="CHEBI:15378"/>
        <dbReference type="ChEBI" id="CHEBI:29999"/>
        <dbReference type="ChEBI" id="CHEBI:30616"/>
        <dbReference type="ChEBI" id="CHEBI:83421"/>
        <dbReference type="ChEBI" id="CHEBI:456216"/>
        <dbReference type="EC" id="2.7.11.1"/>
    </reaction>
</comment>
<dbReference type="EMBL" id="JXTB01000212">
    <property type="protein sequence ID" value="PON53021.1"/>
    <property type="molecule type" value="Genomic_DNA"/>
</dbReference>
<evidence type="ECO:0000256" key="4">
    <source>
        <dbReference type="ARBA" id="ARBA00022729"/>
    </source>
</evidence>
<dbReference type="InterPro" id="IPR021820">
    <property type="entry name" value="S-locus_recpt_kinase_C"/>
</dbReference>
<comment type="caution">
    <text evidence="14">The sequence shown here is derived from an EMBL/GenBank/DDBJ whole genome shotgun (WGS) entry which is preliminary data.</text>
</comment>
<evidence type="ECO:0000256" key="3">
    <source>
        <dbReference type="ARBA" id="ARBA00022679"/>
    </source>
</evidence>
<dbReference type="Gene3D" id="1.10.510.10">
    <property type="entry name" value="Transferase(Phosphotransferase) domain 1"/>
    <property type="match status" value="1"/>
</dbReference>
<keyword evidence="9" id="KW-0325">Glycoprotein</keyword>
<dbReference type="SMART" id="SM00220">
    <property type="entry name" value="S_TKc"/>
    <property type="match status" value="1"/>
</dbReference>
<dbReference type="STRING" id="3476.A0A2P5BW78"/>
<dbReference type="PROSITE" id="PS00108">
    <property type="entry name" value="PROTEIN_KINASE_ST"/>
    <property type="match status" value="1"/>
</dbReference>
<evidence type="ECO:0000256" key="11">
    <source>
        <dbReference type="ARBA" id="ARBA00048679"/>
    </source>
</evidence>
<reference evidence="15" key="1">
    <citation type="submission" date="2016-06" db="EMBL/GenBank/DDBJ databases">
        <title>Parallel loss of symbiosis genes in relatives of nitrogen-fixing non-legume Parasponia.</title>
        <authorList>
            <person name="Van Velzen R."/>
            <person name="Holmer R."/>
            <person name="Bu F."/>
            <person name="Rutten L."/>
            <person name="Van Zeijl A."/>
            <person name="Liu W."/>
            <person name="Santuari L."/>
            <person name="Cao Q."/>
            <person name="Sharma T."/>
            <person name="Shen D."/>
            <person name="Roswanjaya Y."/>
            <person name="Wardhani T."/>
            <person name="Kalhor M.S."/>
            <person name="Jansen J."/>
            <person name="Van den Hoogen J."/>
            <person name="Gungor B."/>
            <person name="Hartog M."/>
            <person name="Hontelez J."/>
            <person name="Verver J."/>
            <person name="Yang W.-C."/>
            <person name="Schijlen E."/>
            <person name="Repin R."/>
            <person name="Schilthuizen M."/>
            <person name="Schranz E."/>
            <person name="Heidstra R."/>
            <person name="Miyata K."/>
            <person name="Fedorova E."/>
            <person name="Kohlen W."/>
            <person name="Bisseling T."/>
            <person name="Smit S."/>
            <person name="Geurts R."/>
        </authorList>
    </citation>
    <scope>NUCLEOTIDE SEQUENCE [LARGE SCALE GENOMIC DNA]</scope>
    <source>
        <strain evidence="15">cv. WU1-14</strain>
    </source>
</reference>
<accession>A0A2P5BW78</accession>
<keyword evidence="4" id="KW-0732">Signal</keyword>
<proteinExistence type="predicted"/>
<dbReference type="GO" id="GO:0004674">
    <property type="term" value="F:protein serine/threonine kinase activity"/>
    <property type="evidence" value="ECO:0007669"/>
    <property type="project" value="UniProtKB-KW"/>
</dbReference>
<feature type="non-terminal residue" evidence="14">
    <location>
        <position position="1"/>
    </location>
</feature>
<protein>
    <recommendedName>
        <fullName evidence="1">non-specific serine/threonine protein kinase</fullName>
        <ecNumber evidence="1">2.7.11.1</ecNumber>
    </recommendedName>
</protein>
<keyword evidence="3" id="KW-0808">Transferase</keyword>
<feature type="region of interest" description="Disordered" evidence="12">
    <location>
        <begin position="208"/>
        <end position="235"/>
    </location>
</feature>
<dbReference type="GO" id="GO:0005886">
    <property type="term" value="C:plasma membrane"/>
    <property type="evidence" value="ECO:0007669"/>
    <property type="project" value="TreeGrafter"/>
</dbReference>
<evidence type="ECO:0000259" key="13">
    <source>
        <dbReference type="PROSITE" id="PS50011"/>
    </source>
</evidence>
<dbReference type="InterPro" id="IPR000719">
    <property type="entry name" value="Prot_kinase_dom"/>
</dbReference>
<evidence type="ECO:0000256" key="10">
    <source>
        <dbReference type="ARBA" id="ARBA00047899"/>
    </source>
</evidence>
<dbReference type="PANTHER" id="PTHR27002:SF214">
    <property type="entry name" value="RECEPTOR-LIKE SERINE_THREONINE-PROTEIN KINASE"/>
    <property type="match status" value="1"/>
</dbReference>
<keyword evidence="5" id="KW-0547">Nucleotide-binding</keyword>
<evidence type="ECO:0000313" key="14">
    <source>
        <dbReference type="EMBL" id="PON53021.1"/>
    </source>
</evidence>
<dbReference type="SUPFAM" id="SSF56112">
    <property type="entry name" value="Protein kinase-like (PK-like)"/>
    <property type="match status" value="1"/>
</dbReference>
<name>A0A2P5BW78_PARAD</name>
<evidence type="ECO:0000256" key="1">
    <source>
        <dbReference type="ARBA" id="ARBA00012513"/>
    </source>
</evidence>
<dbReference type="InterPro" id="IPR011009">
    <property type="entry name" value="Kinase-like_dom_sf"/>
</dbReference>
<organism evidence="14 15">
    <name type="scientific">Parasponia andersonii</name>
    <name type="common">Sponia andersonii</name>
    <dbReference type="NCBI Taxonomy" id="3476"/>
    <lineage>
        <taxon>Eukaryota</taxon>
        <taxon>Viridiplantae</taxon>
        <taxon>Streptophyta</taxon>
        <taxon>Embryophyta</taxon>
        <taxon>Tracheophyta</taxon>
        <taxon>Spermatophyta</taxon>
        <taxon>Magnoliopsida</taxon>
        <taxon>eudicotyledons</taxon>
        <taxon>Gunneridae</taxon>
        <taxon>Pentapetalae</taxon>
        <taxon>rosids</taxon>
        <taxon>fabids</taxon>
        <taxon>Rosales</taxon>
        <taxon>Cannabaceae</taxon>
        <taxon>Parasponia</taxon>
    </lineage>
</organism>
<dbReference type="Pfam" id="PF00069">
    <property type="entry name" value="Pkinase"/>
    <property type="match status" value="1"/>
</dbReference>
<evidence type="ECO:0000256" key="8">
    <source>
        <dbReference type="ARBA" id="ARBA00023157"/>
    </source>
</evidence>
<dbReference type="PROSITE" id="PS50011">
    <property type="entry name" value="PROTEIN_KINASE_DOM"/>
    <property type="match status" value="1"/>
</dbReference>
<evidence type="ECO:0000256" key="12">
    <source>
        <dbReference type="SAM" id="MobiDB-lite"/>
    </source>
</evidence>
<dbReference type="GO" id="GO:0005524">
    <property type="term" value="F:ATP binding"/>
    <property type="evidence" value="ECO:0007669"/>
    <property type="project" value="UniProtKB-KW"/>
</dbReference>
<keyword evidence="8" id="KW-1015">Disulfide bond</keyword>
<evidence type="ECO:0000313" key="15">
    <source>
        <dbReference type="Proteomes" id="UP000237105"/>
    </source>
</evidence>
<gene>
    <name evidence="14" type="ORF">PanWU01x14_205570</name>
</gene>
<dbReference type="PANTHER" id="PTHR27002">
    <property type="entry name" value="RECEPTOR-LIKE SERINE/THREONINE-PROTEIN KINASE SD1-8"/>
    <property type="match status" value="1"/>
</dbReference>
<sequence>GNNRSNILPWPKNFEIVMGVARGLLYLHQDSKLQIIHRDLKASNILLDINLNPKISDFGIARIFGGDEKETRTRTVVGTYGYMSPEYAIDGKFSFKADVFSFGVLLLEIVSGKRNIRFSHPDHHHNLLGHAWLLWNEGKALELMDPCLEDSCVEPQILRCIHVGLLCVQKFSGDRPTMNSVVLMLSNEGARLPQPKQPGFFMERSSNNVNEGSESTYEEPCHSGNEMSITIPHGR</sequence>
<dbReference type="OrthoDB" id="4062651at2759"/>
<evidence type="ECO:0000256" key="2">
    <source>
        <dbReference type="ARBA" id="ARBA00022527"/>
    </source>
</evidence>
<keyword evidence="7" id="KW-0067">ATP-binding</keyword>
<dbReference type="Pfam" id="PF11883">
    <property type="entry name" value="DUF3403"/>
    <property type="match status" value="1"/>
</dbReference>
<evidence type="ECO:0000256" key="5">
    <source>
        <dbReference type="ARBA" id="ARBA00022741"/>
    </source>
</evidence>
<feature type="domain" description="Protein kinase" evidence="13">
    <location>
        <begin position="1"/>
        <end position="165"/>
    </location>
</feature>